<evidence type="ECO:0000313" key="2">
    <source>
        <dbReference type="Proteomes" id="UP000700732"/>
    </source>
</evidence>
<organism evidence="1 2">
    <name type="scientific">Spirosoma utsteinense</name>
    <dbReference type="NCBI Taxonomy" id="2585773"/>
    <lineage>
        <taxon>Bacteria</taxon>
        <taxon>Pseudomonadati</taxon>
        <taxon>Bacteroidota</taxon>
        <taxon>Cytophagia</taxon>
        <taxon>Cytophagales</taxon>
        <taxon>Cytophagaceae</taxon>
        <taxon>Spirosoma</taxon>
    </lineage>
</organism>
<dbReference type="EMBL" id="VFIA01000009">
    <property type="protein sequence ID" value="MBC3791358.1"/>
    <property type="molecule type" value="Genomic_DNA"/>
</dbReference>
<gene>
    <name evidence="1" type="ORF">FH603_1859</name>
</gene>
<reference evidence="1 2" key="1">
    <citation type="submission" date="2019-06" db="EMBL/GenBank/DDBJ databases">
        <title>Spirosoma utsteinense sp. nov. isolated from Antarctic ice-free soils.</title>
        <authorList>
            <person name="Tahon G."/>
        </authorList>
    </citation>
    <scope>NUCLEOTIDE SEQUENCE [LARGE SCALE GENOMIC DNA]</scope>
    <source>
        <strain evidence="1 2">LMG 31447</strain>
    </source>
</reference>
<accession>A0ABR6W491</accession>
<name>A0ABR6W491_9BACT</name>
<proteinExistence type="predicted"/>
<protein>
    <submittedName>
        <fullName evidence="1">Uncharacterized protein</fullName>
    </submittedName>
</protein>
<comment type="caution">
    <text evidence="1">The sequence shown here is derived from an EMBL/GenBank/DDBJ whole genome shotgun (WGS) entry which is preliminary data.</text>
</comment>
<evidence type="ECO:0000313" key="1">
    <source>
        <dbReference type="EMBL" id="MBC3791358.1"/>
    </source>
</evidence>
<sequence length="34" mass="3891">MDYLSIADIHTPVLNLNPIYPYESVSVSVHRHIP</sequence>
<keyword evidence="2" id="KW-1185">Reference proteome</keyword>
<dbReference type="Proteomes" id="UP000700732">
    <property type="component" value="Unassembled WGS sequence"/>
</dbReference>